<dbReference type="AlphaFoldDB" id="A0AAU9MUH5"/>
<accession>A0AAU9MUH5</accession>
<gene>
    <name evidence="1" type="ORF">LVIROSA_LOCUS18384</name>
</gene>
<keyword evidence="2" id="KW-1185">Reference proteome</keyword>
<reference evidence="1 2" key="1">
    <citation type="submission" date="2022-01" db="EMBL/GenBank/DDBJ databases">
        <authorList>
            <person name="Xiong W."/>
            <person name="Schranz E."/>
        </authorList>
    </citation>
    <scope>NUCLEOTIDE SEQUENCE [LARGE SCALE GENOMIC DNA]</scope>
</reference>
<dbReference type="EMBL" id="CAKMRJ010003334">
    <property type="protein sequence ID" value="CAH1431678.1"/>
    <property type="molecule type" value="Genomic_DNA"/>
</dbReference>
<name>A0AAU9MUH5_9ASTR</name>
<organism evidence="1 2">
    <name type="scientific">Lactuca virosa</name>
    <dbReference type="NCBI Taxonomy" id="75947"/>
    <lineage>
        <taxon>Eukaryota</taxon>
        <taxon>Viridiplantae</taxon>
        <taxon>Streptophyta</taxon>
        <taxon>Embryophyta</taxon>
        <taxon>Tracheophyta</taxon>
        <taxon>Spermatophyta</taxon>
        <taxon>Magnoliopsida</taxon>
        <taxon>eudicotyledons</taxon>
        <taxon>Gunneridae</taxon>
        <taxon>Pentapetalae</taxon>
        <taxon>asterids</taxon>
        <taxon>campanulids</taxon>
        <taxon>Asterales</taxon>
        <taxon>Asteraceae</taxon>
        <taxon>Cichorioideae</taxon>
        <taxon>Cichorieae</taxon>
        <taxon>Lactucinae</taxon>
        <taxon>Lactuca</taxon>
    </lineage>
</organism>
<evidence type="ECO:0000313" key="2">
    <source>
        <dbReference type="Proteomes" id="UP001157418"/>
    </source>
</evidence>
<dbReference type="Proteomes" id="UP001157418">
    <property type="component" value="Unassembled WGS sequence"/>
</dbReference>
<sequence length="70" mass="8190">MVVVVTDDGDKEWSMFLSLYIHKDVHYHDPTNSRGEIKRKIFAWKDMFELKATWNEVANTFSLASVQPIC</sequence>
<proteinExistence type="predicted"/>
<comment type="caution">
    <text evidence="1">The sequence shown here is derived from an EMBL/GenBank/DDBJ whole genome shotgun (WGS) entry which is preliminary data.</text>
</comment>
<evidence type="ECO:0000313" key="1">
    <source>
        <dbReference type="EMBL" id="CAH1431678.1"/>
    </source>
</evidence>
<protein>
    <submittedName>
        <fullName evidence="1">Uncharacterized protein</fullName>
    </submittedName>
</protein>